<dbReference type="Proteomes" id="UP001168821">
    <property type="component" value="Unassembled WGS sequence"/>
</dbReference>
<reference evidence="3" key="1">
    <citation type="journal article" date="2023" name="G3 (Bethesda)">
        <title>Whole genome assemblies of Zophobas morio and Tenebrio molitor.</title>
        <authorList>
            <person name="Kaur S."/>
            <person name="Stinson S.A."/>
            <person name="diCenzo G.C."/>
        </authorList>
    </citation>
    <scope>NUCLEOTIDE SEQUENCE</scope>
    <source>
        <strain evidence="3">QUZm001</strain>
    </source>
</reference>
<accession>A0AA38MF69</accession>
<dbReference type="SUPFAM" id="SSF57603">
    <property type="entry name" value="FnI-like domain"/>
    <property type="match status" value="1"/>
</dbReference>
<proteinExistence type="predicted"/>
<evidence type="ECO:0000256" key="1">
    <source>
        <dbReference type="SAM" id="SignalP"/>
    </source>
</evidence>
<dbReference type="Gene3D" id="2.10.70.10">
    <property type="entry name" value="Complement Module, domain 1"/>
    <property type="match status" value="1"/>
</dbReference>
<feature type="domain" description="VWFC" evidence="2">
    <location>
        <begin position="18"/>
        <end position="99"/>
    </location>
</feature>
<dbReference type="PROSITE" id="PS50184">
    <property type="entry name" value="VWFC_2"/>
    <property type="match status" value="1"/>
</dbReference>
<organism evidence="3 4">
    <name type="scientific">Zophobas morio</name>
    <dbReference type="NCBI Taxonomy" id="2755281"/>
    <lineage>
        <taxon>Eukaryota</taxon>
        <taxon>Metazoa</taxon>
        <taxon>Ecdysozoa</taxon>
        <taxon>Arthropoda</taxon>
        <taxon>Hexapoda</taxon>
        <taxon>Insecta</taxon>
        <taxon>Pterygota</taxon>
        <taxon>Neoptera</taxon>
        <taxon>Endopterygota</taxon>
        <taxon>Coleoptera</taxon>
        <taxon>Polyphaga</taxon>
        <taxon>Cucujiformia</taxon>
        <taxon>Tenebrionidae</taxon>
        <taxon>Zophobas</taxon>
    </lineage>
</organism>
<gene>
    <name evidence="3" type="ORF">Zmor_013252</name>
</gene>
<dbReference type="InterPro" id="IPR001007">
    <property type="entry name" value="VWF_dom"/>
</dbReference>
<comment type="caution">
    <text evidence="3">The sequence shown here is derived from an EMBL/GenBank/DDBJ whole genome shotgun (WGS) entry which is preliminary data.</text>
</comment>
<protein>
    <recommendedName>
        <fullName evidence="2">VWFC domain-containing protein</fullName>
    </recommendedName>
</protein>
<name>A0AA38MF69_9CUCU</name>
<evidence type="ECO:0000259" key="2">
    <source>
        <dbReference type="PROSITE" id="PS50184"/>
    </source>
</evidence>
<dbReference type="EMBL" id="JALNTZ010000004">
    <property type="protein sequence ID" value="KAJ3654038.1"/>
    <property type="molecule type" value="Genomic_DNA"/>
</dbReference>
<dbReference type="AlphaFoldDB" id="A0AA38MF69"/>
<feature type="signal peptide" evidence="1">
    <location>
        <begin position="1"/>
        <end position="17"/>
    </location>
</feature>
<keyword evidence="4" id="KW-1185">Reference proteome</keyword>
<evidence type="ECO:0000313" key="4">
    <source>
        <dbReference type="Proteomes" id="UP001168821"/>
    </source>
</evidence>
<sequence>MTLLYVLCFHLLDSSNIEKCTVEGKEYKEGQKFYPANTCLDCVCQKGFKGKFEEPFCKRRRCGQQLRRDGRKIQTSCAPFYTKARSGEVLCCPEDWICSDDSEILKGDAKTQEICKFGQKDVKVGQYFEKANFKNFEKIKCECVVPPLLKCTDA</sequence>
<evidence type="ECO:0000313" key="3">
    <source>
        <dbReference type="EMBL" id="KAJ3654038.1"/>
    </source>
</evidence>
<keyword evidence="1" id="KW-0732">Signal</keyword>
<feature type="chain" id="PRO_5041364930" description="VWFC domain-containing protein" evidence="1">
    <location>
        <begin position="18"/>
        <end position="154"/>
    </location>
</feature>